<dbReference type="GO" id="GO:0003677">
    <property type="term" value="F:DNA binding"/>
    <property type="evidence" value="ECO:0007669"/>
    <property type="project" value="InterPro"/>
</dbReference>
<dbReference type="SUPFAM" id="SSF101224">
    <property type="entry name" value="HAND domain of the nucleosome remodeling ATPase ISWI"/>
    <property type="match status" value="1"/>
</dbReference>
<dbReference type="GO" id="GO:0006338">
    <property type="term" value="P:chromatin remodeling"/>
    <property type="evidence" value="ECO:0007669"/>
    <property type="project" value="InterPro"/>
</dbReference>
<evidence type="ECO:0000256" key="1">
    <source>
        <dbReference type="ARBA" id="ARBA00004123"/>
    </source>
</evidence>
<dbReference type="InterPro" id="IPR009057">
    <property type="entry name" value="Homeodomain-like_sf"/>
</dbReference>
<reference evidence="4" key="1">
    <citation type="submission" date="2014-03" db="EMBL/GenBank/DDBJ databases">
        <authorList>
            <person name="Aksoy S."/>
            <person name="Warren W."/>
            <person name="Wilson R.K."/>
        </authorList>
    </citation>
    <scope>NUCLEOTIDE SEQUENCE [LARGE SCALE GENOMIC DNA]</scope>
    <source>
        <strain evidence="4">IAEA</strain>
    </source>
</reference>
<reference evidence="3" key="2">
    <citation type="submission" date="2020-05" db="UniProtKB">
        <authorList>
            <consortium name="EnsemblMetazoa"/>
        </authorList>
    </citation>
    <scope>IDENTIFICATION</scope>
    <source>
        <strain evidence="3">IAEA</strain>
    </source>
</reference>
<dbReference type="STRING" id="7398.A0A1A9Z6W7"/>
<organism evidence="3 4">
    <name type="scientific">Glossina pallidipes</name>
    <name type="common">Tsetse fly</name>
    <dbReference type="NCBI Taxonomy" id="7398"/>
    <lineage>
        <taxon>Eukaryota</taxon>
        <taxon>Metazoa</taxon>
        <taxon>Ecdysozoa</taxon>
        <taxon>Arthropoda</taxon>
        <taxon>Hexapoda</taxon>
        <taxon>Insecta</taxon>
        <taxon>Pterygota</taxon>
        <taxon>Neoptera</taxon>
        <taxon>Endopterygota</taxon>
        <taxon>Diptera</taxon>
        <taxon>Brachycera</taxon>
        <taxon>Muscomorpha</taxon>
        <taxon>Hippoboscoidea</taxon>
        <taxon>Glossinidae</taxon>
        <taxon>Glossina</taxon>
    </lineage>
</organism>
<dbReference type="Proteomes" id="UP000092445">
    <property type="component" value="Unassembled WGS sequence"/>
</dbReference>
<dbReference type="Gene3D" id="1.10.1040.30">
    <property type="entry name" value="ISWI, HAND domain"/>
    <property type="match status" value="1"/>
</dbReference>
<dbReference type="InterPro" id="IPR015194">
    <property type="entry name" value="ISWI_HAND-dom"/>
</dbReference>
<comment type="subcellular location">
    <subcellularLocation>
        <location evidence="1">Nucleus</location>
    </subcellularLocation>
</comment>
<dbReference type="GO" id="GO:0005634">
    <property type="term" value="C:nucleus"/>
    <property type="evidence" value="ECO:0007669"/>
    <property type="project" value="UniProtKB-SubCell"/>
</dbReference>
<evidence type="ECO:0000313" key="4">
    <source>
        <dbReference type="Proteomes" id="UP000092445"/>
    </source>
</evidence>
<accession>A0A1A9Z6W7</accession>
<proteinExistence type="predicted"/>
<dbReference type="InterPro" id="IPR001005">
    <property type="entry name" value="SANT/Myb"/>
</dbReference>
<evidence type="ECO:0000259" key="2">
    <source>
        <dbReference type="PROSITE" id="PS51293"/>
    </source>
</evidence>
<keyword evidence="4" id="KW-1185">Reference proteome</keyword>
<dbReference type="InterPro" id="IPR036306">
    <property type="entry name" value="ISWI_HAND-dom_sf"/>
</dbReference>
<dbReference type="AlphaFoldDB" id="A0A1A9Z6W7"/>
<dbReference type="EnsemblMetazoa" id="GPAI005708-RA">
    <property type="protein sequence ID" value="GPAI005708-PA"/>
    <property type="gene ID" value="GPAI005708"/>
</dbReference>
<protein>
    <recommendedName>
        <fullName evidence="2">SANT domain-containing protein</fullName>
    </recommendedName>
</protein>
<feature type="domain" description="SANT" evidence="2">
    <location>
        <begin position="151"/>
        <end position="197"/>
    </location>
</feature>
<sequence length="197" mass="23320">MSNNLRSTNELCETPNRNLIKTETTTPELREFVKNAVETSTPCKRKYLGLRRPRPSEEYREKRKLNALGNWNKPTKGEWKANYAIDAYFREALIVSEPTAPKPPRLLKHTIIQDFQFFLPRLFKPLIQQIYYFRITMNEKQMTEEESVLTQGFTAWTQRDFNRLIKAHEKYSHDDIENVAKHIESNIPDDVIELQFA</sequence>
<dbReference type="GO" id="GO:0031491">
    <property type="term" value="F:nucleosome binding"/>
    <property type="evidence" value="ECO:0007669"/>
    <property type="project" value="InterPro"/>
</dbReference>
<dbReference type="PROSITE" id="PS51293">
    <property type="entry name" value="SANT"/>
    <property type="match status" value="1"/>
</dbReference>
<name>A0A1A9Z6W7_GLOPL</name>
<dbReference type="VEuPathDB" id="VectorBase:GPAI005708"/>
<dbReference type="SUPFAM" id="SSF46689">
    <property type="entry name" value="Homeodomain-like"/>
    <property type="match status" value="1"/>
</dbReference>
<dbReference type="InterPro" id="IPR017884">
    <property type="entry name" value="SANT_dom"/>
</dbReference>
<dbReference type="Pfam" id="PF09110">
    <property type="entry name" value="HAND"/>
    <property type="match status" value="1"/>
</dbReference>
<dbReference type="CDD" id="cd00167">
    <property type="entry name" value="SANT"/>
    <property type="match status" value="1"/>
</dbReference>
<evidence type="ECO:0000313" key="3">
    <source>
        <dbReference type="EnsemblMetazoa" id="GPAI005708-PA"/>
    </source>
</evidence>